<keyword evidence="3 8" id="KW-0436">Ligase</keyword>
<keyword evidence="11" id="KW-1185">Reference proteome</keyword>
<evidence type="ECO:0000256" key="5">
    <source>
        <dbReference type="ARBA" id="ARBA00022755"/>
    </source>
</evidence>
<comment type="similarity">
    <text evidence="2 8">Belongs to the SAICAR synthetase family.</text>
</comment>
<dbReference type="Gene3D" id="3.30.470.20">
    <property type="entry name" value="ATP-grasp fold, B domain"/>
    <property type="match status" value="1"/>
</dbReference>
<dbReference type="AlphaFoldDB" id="A0A1T4KED6"/>
<protein>
    <recommendedName>
        <fullName evidence="8">Phosphoribosylaminoimidazole-succinocarboxamide synthase</fullName>
        <ecNumber evidence="8">6.3.2.6</ecNumber>
    </recommendedName>
    <alternativeName>
        <fullName evidence="8">SAICAR synthetase</fullName>
    </alternativeName>
</protein>
<dbReference type="GO" id="GO:0005524">
    <property type="term" value="F:ATP binding"/>
    <property type="evidence" value="ECO:0007669"/>
    <property type="project" value="UniProtKB-KW"/>
</dbReference>
<dbReference type="EMBL" id="FUWX01000005">
    <property type="protein sequence ID" value="SJZ40770.1"/>
    <property type="molecule type" value="Genomic_DNA"/>
</dbReference>
<evidence type="ECO:0000256" key="2">
    <source>
        <dbReference type="ARBA" id="ARBA00010190"/>
    </source>
</evidence>
<evidence type="ECO:0000256" key="6">
    <source>
        <dbReference type="ARBA" id="ARBA00022840"/>
    </source>
</evidence>
<dbReference type="HAMAP" id="MF_00137">
    <property type="entry name" value="SAICAR_synth"/>
    <property type="match status" value="1"/>
</dbReference>
<dbReference type="InterPro" id="IPR033934">
    <property type="entry name" value="SAICAR_synt_PurC"/>
</dbReference>
<dbReference type="InterPro" id="IPR018236">
    <property type="entry name" value="SAICAR_synthetase_CS"/>
</dbReference>
<dbReference type="UniPathway" id="UPA00074">
    <property type="reaction ID" value="UER00131"/>
</dbReference>
<sequence>MELLEKDFLYEGKAKRVFKGEHENSVIIYYKDSATAFNNVKKGTIVNKGIVNCKITSILYSYLKENGIKNHLIETLNERIHHCDKLEIIPLEVIVRNKIAGSASKLLGLEEGYSINSPIIEICYKSDSLNDPLINDFHGIALGIVTRNELDYIYEETLKINNLLKEFFTKCNLELIDFKIEFGKNNSGEIILGDEISPDTCRLWDLSTGDKMDKDRFRRDLGNVEETYLEVLRRVELVGEKC</sequence>
<dbReference type="InterPro" id="IPR050089">
    <property type="entry name" value="SAICAR_synthetase"/>
</dbReference>
<dbReference type="GO" id="GO:0004639">
    <property type="term" value="F:phosphoribosylaminoimidazolesuccinocarboxamide synthase activity"/>
    <property type="evidence" value="ECO:0007669"/>
    <property type="project" value="UniProtKB-UniRule"/>
</dbReference>
<dbReference type="STRING" id="180163.SAMN02745174_00388"/>
<dbReference type="PANTHER" id="PTHR43599">
    <property type="entry name" value="MULTIFUNCTIONAL PROTEIN ADE2"/>
    <property type="match status" value="1"/>
</dbReference>
<evidence type="ECO:0000259" key="9">
    <source>
        <dbReference type="Pfam" id="PF01259"/>
    </source>
</evidence>
<keyword evidence="6 8" id="KW-0067">ATP-binding</keyword>
<name>A0A1T4KED6_9FUSO</name>
<dbReference type="OrthoDB" id="9801549at2"/>
<dbReference type="SUPFAM" id="SSF56104">
    <property type="entry name" value="SAICAR synthase-like"/>
    <property type="match status" value="1"/>
</dbReference>
<evidence type="ECO:0000256" key="4">
    <source>
        <dbReference type="ARBA" id="ARBA00022741"/>
    </source>
</evidence>
<keyword evidence="4 8" id="KW-0547">Nucleotide-binding</keyword>
<evidence type="ECO:0000256" key="7">
    <source>
        <dbReference type="ARBA" id="ARBA00048475"/>
    </source>
</evidence>
<comment type="catalytic activity">
    <reaction evidence="7 8">
        <text>5-amino-1-(5-phospho-D-ribosyl)imidazole-4-carboxylate + L-aspartate + ATP = (2S)-2-[5-amino-1-(5-phospho-beta-D-ribosyl)imidazole-4-carboxamido]succinate + ADP + phosphate + 2 H(+)</text>
        <dbReference type="Rhea" id="RHEA:22628"/>
        <dbReference type="ChEBI" id="CHEBI:15378"/>
        <dbReference type="ChEBI" id="CHEBI:29991"/>
        <dbReference type="ChEBI" id="CHEBI:30616"/>
        <dbReference type="ChEBI" id="CHEBI:43474"/>
        <dbReference type="ChEBI" id="CHEBI:58443"/>
        <dbReference type="ChEBI" id="CHEBI:77657"/>
        <dbReference type="ChEBI" id="CHEBI:456216"/>
        <dbReference type="EC" id="6.3.2.6"/>
    </reaction>
</comment>
<dbReference type="EC" id="6.3.2.6" evidence="8"/>
<dbReference type="InterPro" id="IPR028923">
    <property type="entry name" value="SAICAR_synt/ADE2_N"/>
</dbReference>
<dbReference type="GO" id="GO:0009236">
    <property type="term" value="P:cobalamin biosynthetic process"/>
    <property type="evidence" value="ECO:0007669"/>
    <property type="project" value="InterPro"/>
</dbReference>
<dbReference type="Gene3D" id="3.30.200.20">
    <property type="entry name" value="Phosphorylase Kinase, domain 1"/>
    <property type="match status" value="1"/>
</dbReference>
<evidence type="ECO:0000313" key="10">
    <source>
        <dbReference type="EMBL" id="SJZ40770.1"/>
    </source>
</evidence>
<organism evidence="10 11">
    <name type="scientific">Cetobacterium ceti</name>
    <dbReference type="NCBI Taxonomy" id="180163"/>
    <lineage>
        <taxon>Bacteria</taxon>
        <taxon>Fusobacteriati</taxon>
        <taxon>Fusobacteriota</taxon>
        <taxon>Fusobacteriia</taxon>
        <taxon>Fusobacteriales</taxon>
        <taxon>Fusobacteriaceae</taxon>
        <taxon>Cetobacterium</taxon>
    </lineage>
</organism>
<evidence type="ECO:0000313" key="11">
    <source>
        <dbReference type="Proteomes" id="UP000191153"/>
    </source>
</evidence>
<evidence type="ECO:0000256" key="8">
    <source>
        <dbReference type="HAMAP-Rule" id="MF_00137"/>
    </source>
</evidence>
<gene>
    <name evidence="8" type="primary">purC</name>
    <name evidence="10" type="ORF">SAMN02745174_00388</name>
</gene>
<dbReference type="Pfam" id="PF01259">
    <property type="entry name" value="SAICAR_synt"/>
    <property type="match status" value="1"/>
</dbReference>
<comment type="pathway">
    <text evidence="1 8">Purine metabolism; IMP biosynthesis via de novo pathway; 5-amino-1-(5-phospho-D-ribosyl)imidazole-4-carboxamide from 5-amino-1-(5-phospho-D-ribosyl)imidazole-4-carboxylate: step 1/2.</text>
</comment>
<dbReference type="InterPro" id="IPR001636">
    <property type="entry name" value="SAICAR_synth"/>
</dbReference>
<evidence type="ECO:0000256" key="3">
    <source>
        <dbReference type="ARBA" id="ARBA00022598"/>
    </source>
</evidence>
<accession>A0A1T4KED6</accession>
<dbReference type="NCBIfam" id="TIGR00081">
    <property type="entry name" value="purC"/>
    <property type="match status" value="1"/>
</dbReference>
<dbReference type="FunFam" id="3.30.470.20:FF:000006">
    <property type="entry name" value="Phosphoribosylaminoimidazole-succinocarboxamide synthase"/>
    <property type="match status" value="1"/>
</dbReference>
<dbReference type="GO" id="GO:0006189">
    <property type="term" value="P:'de novo' IMP biosynthetic process"/>
    <property type="evidence" value="ECO:0007669"/>
    <property type="project" value="UniProtKB-UniRule"/>
</dbReference>
<feature type="domain" description="SAICAR synthetase/ADE2 N-terminal" evidence="9">
    <location>
        <begin position="9"/>
        <end position="234"/>
    </location>
</feature>
<dbReference type="CDD" id="cd01415">
    <property type="entry name" value="SAICAR_synt_PurC"/>
    <property type="match status" value="1"/>
</dbReference>
<reference evidence="10 11" key="1">
    <citation type="submission" date="2017-02" db="EMBL/GenBank/DDBJ databases">
        <authorList>
            <person name="Peterson S.W."/>
        </authorList>
    </citation>
    <scope>NUCLEOTIDE SEQUENCE [LARGE SCALE GENOMIC DNA]</scope>
    <source>
        <strain evidence="10 11">ATCC 700028</strain>
    </source>
</reference>
<evidence type="ECO:0000256" key="1">
    <source>
        <dbReference type="ARBA" id="ARBA00004672"/>
    </source>
</evidence>
<keyword evidence="5 8" id="KW-0658">Purine biosynthesis</keyword>
<proteinExistence type="inferred from homology"/>
<dbReference type="PANTHER" id="PTHR43599:SF3">
    <property type="entry name" value="SI:DKEY-6E2.2"/>
    <property type="match status" value="1"/>
</dbReference>
<dbReference type="PROSITE" id="PS01057">
    <property type="entry name" value="SAICAR_SYNTHETASE_1"/>
    <property type="match status" value="1"/>
</dbReference>
<dbReference type="PROSITE" id="PS01058">
    <property type="entry name" value="SAICAR_SYNTHETASE_2"/>
    <property type="match status" value="1"/>
</dbReference>
<dbReference type="Proteomes" id="UP000191153">
    <property type="component" value="Unassembled WGS sequence"/>
</dbReference>